<proteinExistence type="predicted"/>
<sequence length="81" mass="9455">MRRFFQSRWTSFLVGGGIAAACIAAYIINFEQKPYSERFAITYDRCIEQRGFERWKPSAGQTLKQFCVAHTNSQVRRRDGE</sequence>
<dbReference type="PROSITE" id="PS51257">
    <property type="entry name" value="PROKAR_LIPOPROTEIN"/>
    <property type="match status" value="1"/>
</dbReference>
<keyword evidence="1" id="KW-0812">Transmembrane</keyword>
<keyword evidence="1" id="KW-0472">Membrane</keyword>
<keyword evidence="1" id="KW-1133">Transmembrane helix</keyword>
<organism evidence="2 3">
    <name type="scientific">Lacibacterium aquatile</name>
    <dbReference type="NCBI Taxonomy" id="1168082"/>
    <lineage>
        <taxon>Bacteria</taxon>
        <taxon>Pseudomonadati</taxon>
        <taxon>Pseudomonadota</taxon>
        <taxon>Alphaproteobacteria</taxon>
        <taxon>Rhodospirillales</taxon>
        <taxon>Rhodospirillaceae</taxon>
    </lineage>
</organism>
<dbReference type="Proteomes" id="UP001597295">
    <property type="component" value="Unassembled WGS sequence"/>
</dbReference>
<dbReference type="RefSeq" id="WP_379876503.1">
    <property type="nucleotide sequence ID" value="NZ_JBHUIP010000011.1"/>
</dbReference>
<evidence type="ECO:0000313" key="3">
    <source>
        <dbReference type="Proteomes" id="UP001597295"/>
    </source>
</evidence>
<gene>
    <name evidence="2" type="ORF">ACFSM5_11375</name>
</gene>
<evidence type="ECO:0000256" key="1">
    <source>
        <dbReference type="SAM" id="Phobius"/>
    </source>
</evidence>
<dbReference type="EMBL" id="JBHUIP010000011">
    <property type="protein sequence ID" value="MFD2263491.1"/>
    <property type="molecule type" value="Genomic_DNA"/>
</dbReference>
<reference evidence="3" key="1">
    <citation type="journal article" date="2019" name="Int. J. Syst. Evol. Microbiol.">
        <title>The Global Catalogue of Microorganisms (GCM) 10K type strain sequencing project: providing services to taxonomists for standard genome sequencing and annotation.</title>
        <authorList>
            <consortium name="The Broad Institute Genomics Platform"/>
            <consortium name="The Broad Institute Genome Sequencing Center for Infectious Disease"/>
            <person name="Wu L."/>
            <person name="Ma J."/>
        </authorList>
    </citation>
    <scope>NUCLEOTIDE SEQUENCE [LARGE SCALE GENOMIC DNA]</scope>
    <source>
        <strain evidence="3">CGMCC 1.19062</strain>
    </source>
</reference>
<feature type="transmembrane region" description="Helical" evidence="1">
    <location>
        <begin position="12"/>
        <end position="30"/>
    </location>
</feature>
<keyword evidence="3" id="KW-1185">Reference proteome</keyword>
<comment type="caution">
    <text evidence="2">The sequence shown here is derived from an EMBL/GenBank/DDBJ whole genome shotgun (WGS) entry which is preliminary data.</text>
</comment>
<accession>A0ABW5DU48</accession>
<name>A0ABW5DU48_9PROT</name>
<protein>
    <submittedName>
        <fullName evidence="2">Uncharacterized protein</fullName>
    </submittedName>
</protein>
<evidence type="ECO:0000313" key="2">
    <source>
        <dbReference type="EMBL" id="MFD2263491.1"/>
    </source>
</evidence>